<dbReference type="STRING" id="57577.A0A2K3K5X8"/>
<evidence type="ECO:0000313" key="1">
    <source>
        <dbReference type="EMBL" id="PNX61694.1"/>
    </source>
</evidence>
<name>A0A2K3K5X8_TRIPR</name>
<dbReference type="GO" id="GO:0008233">
    <property type="term" value="F:peptidase activity"/>
    <property type="evidence" value="ECO:0007669"/>
    <property type="project" value="UniProtKB-KW"/>
</dbReference>
<reference evidence="1 2" key="2">
    <citation type="journal article" date="2017" name="Front. Plant Sci.">
        <title>Gene Classification and Mining of Molecular Markers Useful in Red Clover (Trifolium pratense) Breeding.</title>
        <authorList>
            <person name="Istvanek J."/>
            <person name="Dluhosova J."/>
            <person name="Dluhos P."/>
            <person name="Patkova L."/>
            <person name="Nedelnik J."/>
            <person name="Repkova J."/>
        </authorList>
    </citation>
    <scope>NUCLEOTIDE SEQUENCE [LARGE SCALE GENOMIC DNA]</scope>
    <source>
        <strain evidence="2">cv. Tatra</strain>
        <tissue evidence="1">Young leaves</tissue>
    </source>
</reference>
<reference evidence="1 2" key="1">
    <citation type="journal article" date="2014" name="Am. J. Bot.">
        <title>Genome assembly and annotation for red clover (Trifolium pratense; Fabaceae).</title>
        <authorList>
            <person name="Istvanek J."/>
            <person name="Jaros M."/>
            <person name="Krenek A."/>
            <person name="Repkova J."/>
        </authorList>
    </citation>
    <scope>NUCLEOTIDE SEQUENCE [LARGE SCALE GENOMIC DNA]</scope>
    <source>
        <strain evidence="2">cv. Tatra</strain>
        <tissue evidence="1">Young leaves</tissue>
    </source>
</reference>
<keyword evidence="1" id="KW-0378">Hydrolase</keyword>
<protein>
    <submittedName>
        <fullName evidence="1">Serine protease htrA-like protein</fullName>
    </submittedName>
</protein>
<comment type="caution">
    <text evidence="1">The sequence shown here is derived from an EMBL/GenBank/DDBJ whole genome shotgun (WGS) entry which is preliminary data.</text>
</comment>
<organism evidence="1 2">
    <name type="scientific">Trifolium pratense</name>
    <name type="common">Red clover</name>
    <dbReference type="NCBI Taxonomy" id="57577"/>
    <lineage>
        <taxon>Eukaryota</taxon>
        <taxon>Viridiplantae</taxon>
        <taxon>Streptophyta</taxon>
        <taxon>Embryophyta</taxon>
        <taxon>Tracheophyta</taxon>
        <taxon>Spermatophyta</taxon>
        <taxon>Magnoliopsida</taxon>
        <taxon>eudicotyledons</taxon>
        <taxon>Gunneridae</taxon>
        <taxon>Pentapetalae</taxon>
        <taxon>rosids</taxon>
        <taxon>fabids</taxon>
        <taxon>Fabales</taxon>
        <taxon>Fabaceae</taxon>
        <taxon>Papilionoideae</taxon>
        <taxon>50 kb inversion clade</taxon>
        <taxon>NPAAA clade</taxon>
        <taxon>Hologalegina</taxon>
        <taxon>IRL clade</taxon>
        <taxon>Trifolieae</taxon>
        <taxon>Trifolium</taxon>
    </lineage>
</organism>
<gene>
    <name evidence="1" type="ORF">L195_g060785</name>
</gene>
<proteinExistence type="predicted"/>
<feature type="non-terminal residue" evidence="1">
    <location>
        <position position="1"/>
    </location>
</feature>
<dbReference type="GO" id="GO:0006508">
    <property type="term" value="P:proteolysis"/>
    <property type="evidence" value="ECO:0007669"/>
    <property type="project" value="UniProtKB-KW"/>
</dbReference>
<dbReference type="AlphaFoldDB" id="A0A2K3K5X8"/>
<dbReference type="ExpressionAtlas" id="A0A2K3K5X8">
    <property type="expression patterns" value="baseline"/>
</dbReference>
<dbReference type="EMBL" id="ASHM01143084">
    <property type="protein sequence ID" value="PNX61694.1"/>
    <property type="molecule type" value="Genomic_DNA"/>
</dbReference>
<evidence type="ECO:0000313" key="2">
    <source>
        <dbReference type="Proteomes" id="UP000236291"/>
    </source>
</evidence>
<dbReference type="Proteomes" id="UP000236291">
    <property type="component" value="Unassembled WGS sequence"/>
</dbReference>
<sequence length="67" mass="7413">DSSLATATLRQVDDYINVNPAEEKSFHLRPPSSHFNLVPGHAIVAVGRYFAKPFDLMAAPGEFMLVR</sequence>
<keyword evidence="1" id="KW-0645">Protease</keyword>
<accession>A0A2K3K5X8</accession>